<evidence type="ECO:0000256" key="1">
    <source>
        <dbReference type="SAM" id="Phobius"/>
    </source>
</evidence>
<evidence type="ECO:0000313" key="4">
    <source>
        <dbReference type="Proteomes" id="UP000242757"/>
    </source>
</evidence>
<feature type="domain" description="LysM" evidence="2">
    <location>
        <begin position="98"/>
        <end position="146"/>
    </location>
</feature>
<dbReference type="Gene3D" id="3.10.450.350">
    <property type="match status" value="1"/>
</dbReference>
<keyword evidence="4" id="KW-1185">Reference proteome</keyword>
<comment type="caution">
    <text evidence="3">The sequence shown here is derived from an EMBL/GenBank/DDBJ whole genome shotgun (WGS) entry which is preliminary data.</text>
</comment>
<feature type="transmembrane region" description="Helical" evidence="1">
    <location>
        <begin position="47"/>
        <end position="65"/>
    </location>
</feature>
<keyword evidence="1" id="KW-0812">Transmembrane</keyword>
<dbReference type="RefSeq" id="WP_094201759.1">
    <property type="nucleotide sequence ID" value="NZ_NBIM01000007.1"/>
</dbReference>
<evidence type="ECO:0000313" key="3">
    <source>
        <dbReference type="EMBL" id="OXY80873.1"/>
    </source>
</evidence>
<reference evidence="3 4" key="1">
    <citation type="submission" date="2017-08" db="EMBL/GenBank/DDBJ databases">
        <title>A Genome Sequence of Oceanimonas doudoroffii ATCC 27123T.</title>
        <authorList>
            <person name="Brennan M.A."/>
            <person name="Maclea K.S."/>
            <person name="Mcclelland W.D."/>
            <person name="Trachtenberg A.M."/>
        </authorList>
    </citation>
    <scope>NUCLEOTIDE SEQUENCE [LARGE SCALE GENOMIC DNA]</scope>
    <source>
        <strain evidence="3 4">ATCC 27123</strain>
    </source>
</reference>
<keyword evidence="1" id="KW-0472">Membrane</keyword>
<dbReference type="PROSITE" id="PS51782">
    <property type="entry name" value="LYSM"/>
    <property type="match status" value="1"/>
</dbReference>
<dbReference type="Pfam" id="PF04225">
    <property type="entry name" value="LysM_OapA"/>
    <property type="match status" value="1"/>
</dbReference>
<protein>
    <recommendedName>
        <fullName evidence="2">LysM domain-containing protein</fullName>
    </recommendedName>
</protein>
<evidence type="ECO:0000259" key="2">
    <source>
        <dbReference type="PROSITE" id="PS51782"/>
    </source>
</evidence>
<organism evidence="3 4">
    <name type="scientific">Oceanimonas doudoroffii</name>
    <dbReference type="NCBI Taxonomy" id="84158"/>
    <lineage>
        <taxon>Bacteria</taxon>
        <taxon>Pseudomonadati</taxon>
        <taxon>Pseudomonadota</taxon>
        <taxon>Gammaproteobacteria</taxon>
        <taxon>Aeromonadales</taxon>
        <taxon>Aeromonadaceae</taxon>
        <taxon>Oceanimonas</taxon>
    </lineage>
</organism>
<dbReference type="AlphaFoldDB" id="A0A233RBV5"/>
<dbReference type="InterPro" id="IPR018392">
    <property type="entry name" value="LysM"/>
</dbReference>
<dbReference type="OrthoDB" id="6398769at2"/>
<sequence>MTRRKSAARGHQRVSAGTRINQLTLPARRGLGQLLAALGQFPRRHRLALLVLVPAWLLLLGWQPAPPAPSGPVTGSLTVPLSDADKRVIDVPTGGKRIDHTLASGETLSSLFRDWQLPGQELIALVRAEPSYKPLSRLQAGQQLTLVLAADGRLQYLEIRDNGLVLNAFRRLGQEFSAVSVP</sequence>
<name>A0A233RBV5_9GAMM</name>
<dbReference type="InterPro" id="IPR007340">
    <property type="entry name" value="LysM_Opacity-associatedA"/>
</dbReference>
<gene>
    <name evidence="3" type="ORF">B6S08_15730</name>
</gene>
<accession>A0A233RBV5</accession>
<dbReference type="GO" id="GO:0042834">
    <property type="term" value="F:peptidoglycan binding"/>
    <property type="evidence" value="ECO:0007669"/>
    <property type="project" value="InterPro"/>
</dbReference>
<dbReference type="EMBL" id="NBIM01000007">
    <property type="protein sequence ID" value="OXY80873.1"/>
    <property type="molecule type" value="Genomic_DNA"/>
</dbReference>
<keyword evidence="1" id="KW-1133">Transmembrane helix</keyword>
<proteinExistence type="predicted"/>
<dbReference type="Proteomes" id="UP000242757">
    <property type="component" value="Unassembled WGS sequence"/>
</dbReference>